<organism evidence="5 6">
    <name type="scientific">Candidatus Ornithocaccomicrobium faecavium</name>
    <dbReference type="NCBI Taxonomy" id="2840890"/>
    <lineage>
        <taxon>Bacteria</taxon>
        <taxon>Bacillati</taxon>
        <taxon>Bacillota</taxon>
        <taxon>Clostridia</taxon>
        <taxon>Candidatus Ornithocaccomicrobium</taxon>
    </lineage>
</organism>
<dbReference type="PANTHER" id="PTHR42776">
    <property type="entry name" value="SERINE PEPTIDASE S9 FAMILY MEMBER"/>
    <property type="match status" value="1"/>
</dbReference>
<dbReference type="Gene3D" id="2.120.10.30">
    <property type="entry name" value="TolB, C-terminal domain"/>
    <property type="match status" value="1"/>
</dbReference>
<dbReference type="InterPro" id="IPR029058">
    <property type="entry name" value="AB_hydrolase_fold"/>
</dbReference>
<dbReference type="GO" id="GO:0006508">
    <property type="term" value="P:proteolysis"/>
    <property type="evidence" value="ECO:0007669"/>
    <property type="project" value="UniProtKB-KW"/>
</dbReference>
<dbReference type="Gene3D" id="3.40.50.1820">
    <property type="entry name" value="alpha/beta hydrolase"/>
    <property type="match status" value="1"/>
</dbReference>
<protein>
    <submittedName>
        <fullName evidence="5">S9 family peptidase</fullName>
    </submittedName>
</protein>
<dbReference type="EMBL" id="DVOT01000193">
    <property type="protein sequence ID" value="HIV28432.1"/>
    <property type="molecule type" value="Genomic_DNA"/>
</dbReference>
<evidence type="ECO:0000256" key="1">
    <source>
        <dbReference type="ARBA" id="ARBA00010040"/>
    </source>
</evidence>
<evidence type="ECO:0000313" key="5">
    <source>
        <dbReference type="EMBL" id="HIV28432.1"/>
    </source>
</evidence>
<keyword evidence="2" id="KW-0645">Protease</keyword>
<comment type="similarity">
    <text evidence="1">Belongs to the peptidase S9C family.</text>
</comment>
<dbReference type="InterPro" id="IPR001375">
    <property type="entry name" value="Peptidase_S9_cat"/>
</dbReference>
<reference evidence="5" key="2">
    <citation type="journal article" date="2021" name="PeerJ">
        <title>Extensive microbial diversity within the chicken gut microbiome revealed by metagenomics and culture.</title>
        <authorList>
            <person name="Gilroy R."/>
            <person name="Ravi A."/>
            <person name="Getino M."/>
            <person name="Pursley I."/>
            <person name="Horton D.L."/>
            <person name="Alikhan N.F."/>
            <person name="Baker D."/>
            <person name="Gharbi K."/>
            <person name="Hall N."/>
            <person name="Watson M."/>
            <person name="Adriaenssens E.M."/>
            <person name="Foster-Nyarko E."/>
            <person name="Jarju S."/>
            <person name="Secka A."/>
            <person name="Antonio M."/>
            <person name="Oren A."/>
            <person name="Chaudhuri R.R."/>
            <person name="La Ragione R."/>
            <person name="Hildebrand F."/>
            <person name="Pallen M.J."/>
        </authorList>
    </citation>
    <scope>NUCLEOTIDE SEQUENCE</scope>
    <source>
        <strain evidence="5">CHK183-6373</strain>
    </source>
</reference>
<sequence>MEKLKLKDFLAYRYLSAPEFAPDGKICAFVAAQAKEDESGYDRDIWLFDPQSERVRPLTSGGDAGQFWWLDESSLLFPALRCPKDKERAERGEPLTSLQRIRVDGGEAQPFCTIPARVSDLRVLDEDHFLLLCHYEIGEADWTALSAQERAEALKAREAEKDYEVLEEIPFWSNGGGFTSRKRARLYLFTRSSGALTPITGEWFDVHGFAAQGQKALFWGAEYRDKAAQTEGLFAFDAASGEIRCLLPDGRFGIHTADFWGGEVVFFGSEMRRYGLNENPALFALRGGEPAPLWDRDEVPGSNVGSDCRLGGGKHIRFDGDFVYYTAARDVDTVLARADKAGREEVLLSGPGSVDAFALAEGKLLFVGMRGLRLQELYALEAGQARQLTRFNEEIFAQKSLSALIPLSCESDGVQIHGFVIPPVDFDPAKSYPCILDIHGGPKTAYGSVFFHEMQLWANEGYFVVLCNPRGSDGRGNAFADIRGKYGTIDYDDLMRFLDAALAAHPQIDAARLGVTGGSYGGFMTNWIIGHTRRFQAAASQRSIANWVSKFNTTDIGYYFNADQIGATPWNDAEKLWWHSPIRYADKATTPTLFIHSDEDYRCWLAEGLQMFTALKYHGVEARLCLFHGENHELSRSGKPCHRVRRLEEITRWFDSHLKAHG</sequence>
<evidence type="ECO:0000256" key="2">
    <source>
        <dbReference type="ARBA" id="ARBA00022670"/>
    </source>
</evidence>
<reference evidence="5" key="1">
    <citation type="submission" date="2020-10" db="EMBL/GenBank/DDBJ databases">
        <authorList>
            <person name="Gilroy R."/>
        </authorList>
    </citation>
    <scope>NUCLEOTIDE SEQUENCE</scope>
    <source>
        <strain evidence="5">CHK183-6373</strain>
    </source>
</reference>
<dbReference type="SUPFAM" id="SSF82171">
    <property type="entry name" value="DPP6 N-terminal domain-like"/>
    <property type="match status" value="1"/>
</dbReference>
<dbReference type="GO" id="GO:0004252">
    <property type="term" value="F:serine-type endopeptidase activity"/>
    <property type="evidence" value="ECO:0007669"/>
    <property type="project" value="TreeGrafter"/>
</dbReference>
<accession>A0A9D1P8X2</accession>
<dbReference type="AlphaFoldDB" id="A0A9D1P8X2"/>
<feature type="domain" description="Peptidase S9 prolyl oligopeptidase catalytic" evidence="4">
    <location>
        <begin position="450"/>
        <end position="659"/>
    </location>
</feature>
<dbReference type="InterPro" id="IPR011042">
    <property type="entry name" value="6-blade_b-propeller_TolB-like"/>
</dbReference>
<proteinExistence type="inferred from homology"/>
<name>A0A9D1P8X2_9FIRM</name>
<comment type="caution">
    <text evidence="5">The sequence shown here is derived from an EMBL/GenBank/DDBJ whole genome shotgun (WGS) entry which is preliminary data.</text>
</comment>
<gene>
    <name evidence="5" type="ORF">IAA64_10695</name>
</gene>
<evidence type="ECO:0000259" key="4">
    <source>
        <dbReference type="Pfam" id="PF00326"/>
    </source>
</evidence>
<dbReference type="SUPFAM" id="SSF53474">
    <property type="entry name" value="alpha/beta-Hydrolases"/>
    <property type="match status" value="1"/>
</dbReference>
<evidence type="ECO:0000256" key="3">
    <source>
        <dbReference type="ARBA" id="ARBA00022801"/>
    </source>
</evidence>
<evidence type="ECO:0000313" key="6">
    <source>
        <dbReference type="Proteomes" id="UP000886884"/>
    </source>
</evidence>
<dbReference type="Proteomes" id="UP000886884">
    <property type="component" value="Unassembled WGS sequence"/>
</dbReference>
<dbReference type="PANTHER" id="PTHR42776:SF27">
    <property type="entry name" value="DIPEPTIDYL PEPTIDASE FAMILY MEMBER 6"/>
    <property type="match status" value="1"/>
</dbReference>
<dbReference type="FunFam" id="3.40.50.1820:FF:000028">
    <property type="entry name" value="S9 family peptidase"/>
    <property type="match status" value="1"/>
</dbReference>
<keyword evidence="3" id="KW-0378">Hydrolase</keyword>
<dbReference type="Pfam" id="PF00326">
    <property type="entry name" value="Peptidase_S9"/>
    <property type="match status" value="1"/>
</dbReference>